<evidence type="ECO:0000313" key="2">
    <source>
        <dbReference type="Proteomes" id="UP000249890"/>
    </source>
</evidence>
<dbReference type="PANTHER" id="PTHR37816:SF2">
    <property type="entry name" value="DNA TOPOLOGY MODULATION PROTEIN FLAR-RELATED PROTEIN"/>
    <property type="match status" value="1"/>
</dbReference>
<dbReference type="InterPro" id="IPR027417">
    <property type="entry name" value="P-loop_NTPase"/>
</dbReference>
<protein>
    <recommendedName>
        <fullName evidence="3">DNA topology modulation protein FlaR</fullName>
    </recommendedName>
</protein>
<evidence type="ECO:0000313" key="1">
    <source>
        <dbReference type="EMBL" id="ASA26114.1"/>
    </source>
</evidence>
<sequence>MPMKIRIIGGCGSGKSYAARQLSEQYGIRHYETDNFVWDRSEDNLRYSHEIRDVQLMAVVESPEAWIIEGVHYKWGQASFEQADYIFVLRTRRWLRDYRVVRRFVRTRLGREQWNYTQTLHNVMQMIMEYNQRFDQVDFPRIMEQTEHLAHKRIVVTHNRQILSYLAQAQQPVENNYNRL</sequence>
<dbReference type="SUPFAM" id="SSF52540">
    <property type="entry name" value="P-loop containing nucleoside triphosphate hydrolases"/>
    <property type="match status" value="1"/>
</dbReference>
<evidence type="ECO:0008006" key="3">
    <source>
        <dbReference type="Google" id="ProtNLM"/>
    </source>
</evidence>
<keyword evidence="2" id="KW-1185">Reference proteome</keyword>
<dbReference type="OrthoDB" id="1201990at2"/>
<proteinExistence type="predicted"/>
<dbReference type="Proteomes" id="UP000249890">
    <property type="component" value="Chromosome"/>
</dbReference>
<dbReference type="Gene3D" id="3.40.50.300">
    <property type="entry name" value="P-loop containing nucleotide triphosphate hydrolases"/>
    <property type="match status" value="1"/>
</dbReference>
<dbReference type="KEGG" id="pdh:B9T62_00310"/>
<dbReference type="EMBL" id="CP021780">
    <property type="protein sequence ID" value="ASA26114.1"/>
    <property type="molecule type" value="Genomic_DNA"/>
</dbReference>
<dbReference type="PANTHER" id="PTHR37816">
    <property type="entry name" value="YALI0E33011P"/>
    <property type="match status" value="1"/>
</dbReference>
<reference evidence="1 2" key="1">
    <citation type="submission" date="2017-06" db="EMBL/GenBank/DDBJ databases">
        <title>Complete genome sequence of Paenibacillus donghaensis KCTC 13049T isolated from East Sea sediment, South Korea.</title>
        <authorList>
            <person name="Jung B.K."/>
            <person name="Hong S.-J."/>
            <person name="Shin J.-H."/>
        </authorList>
    </citation>
    <scope>NUCLEOTIDE SEQUENCE [LARGE SCALE GENOMIC DNA]</scope>
    <source>
        <strain evidence="1 2">KCTC 13049</strain>
    </source>
</reference>
<dbReference type="AlphaFoldDB" id="A0A2Z2KIQ7"/>
<organism evidence="1 2">
    <name type="scientific">Paenibacillus donghaensis</name>
    <dbReference type="NCBI Taxonomy" id="414771"/>
    <lineage>
        <taxon>Bacteria</taxon>
        <taxon>Bacillati</taxon>
        <taxon>Bacillota</taxon>
        <taxon>Bacilli</taxon>
        <taxon>Bacillales</taxon>
        <taxon>Paenibacillaceae</taxon>
        <taxon>Paenibacillus</taxon>
    </lineage>
</organism>
<gene>
    <name evidence="1" type="ORF">B9T62_00310</name>
</gene>
<name>A0A2Z2KIQ7_9BACL</name>
<accession>A0A2Z2KIQ7</accession>
<dbReference type="InterPro" id="IPR052922">
    <property type="entry name" value="Cytidylate_Kinase-2"/>
</dbReference>